<protein>
    <submittedName>
        <fullName evidence="4">SDR family NAD(P)-dependent oxidoreductase</fullName>
    </submittedName>
</protein>
<dbReference type="PANTHER" id="PTHR44196:SF1">
    <property type="entry name" value="DEHYDROGENASE_REDUCTASE SDR FAMILY MEMBER 7B"/>
    <property type="match status" value="1"/>
</dbReference>
<reference evidence="4 5" key="1">
    <citation type="submission" date="2019-09" db="EMBL/GenBank/DDBJ databases">
        <authorList>
            <person name="Duangmal K."/>
            <person name="Teo W.F.A."/>
            <person name="Lipun K."/>
        </authorList>
    </citation>
    <scope>NUCLEOTIDE SEQUENCE [LARGE SCALE GENOMIC DNA]</scope>
    <source>
        <strain evidence="4 5">K1PN6</strain>
    </source>
</reference>
<dbReference type="PROSITE" id="PS00061">
    <property type="entry name" value="ADH_SHORT"/>
    <property type="match status" value="1"/>
</dbReference>
<gene>
    <name evidence="4" type="ORF">FPZ41_30010</name>
</gene>
<dbReference type="PRINTS" id="PR00080">
    <property type="entry name" value="SDRFAMILY"/>
</dbReference>
<proteinExistence type="inferred from homology"/>
<evidence type="ECO:0000313" key="5">
    <source>
        <dbReference type="Proteomes" id="UP000373149"/>
    </source>
</evidence>
<dbReference type="GO" id="GO:0016020">
    <property type="term" value="C:membrane"/>
    <property type="evidence" value="ECO:0007669"/>
    <property type="project" value="TreeGrafter"/>
</dbReference>
<organism evidence="4 5">
    <name type="scientific">Streptomyces acidicola</name>
    <dbReference type="NCBI Taxonomy" id="2596892"/>
    <lineage>
        <taxon>Bacteria</taxon>
        <taxon>Bacillati</taxon>
        <taxon>Actinomycetota</taxon>
        <taxon>Actinomycetes</taxon>
        <taxon>Kitasatosporales</taxon>
        <taxon>Streptomycetaceae</taxon>
        <taxon>Streptomyces</taxon>
    </lineage>
</organism>
<dbReference type="InterPro" id="IPR020904">
    <property type="entry name" value="Sc_DH/Rdtase_CS"/>
</dbReference>
<dbReference type="InterPro" id="IPR002347">
    <property type="entry name" value="SDR_fam"/>
</dbReference>
<dbReference type="PANTHER" id="PTHR44196">
    <property type="entry name" value="DEHYDROGENASE/REDUCTASE SDR FAMILY MEMBER 7B"/>
    <property type="match status" value="1"/>
</dbReference>
<evidence type="ECO:0000256" key="1">
    <source>
        <dbReference type="ARBA" id="ARBA00006484"/>
    </source>
</evidence>
<dbReference type="InterPro" id="IPR036291">
    <property type="entry name" value="NAD(P)-bd_dom_sf"/>
</dbReference>
<dbReference type="PRINTS" id="PR00081">
    <property type="entry name" value="GDHRDH"/>
</dbReference>
<evidence type="ECO:0000256" key="2">
    <source>
        <dbReference type="ARBA" id="ARBA00023002"/>
    </source>
</evidence>
<keyword evidence="5" id="KW-1185">Reference proteome</keyword>
<dbReference type="GO" id="GO:0016491">
    <property type="term" value="F:oxidoreductase activity"/>
    <property type="evidence" value="ECO:0007669"/>
    <property type="project" value="UniProtKB-KW"/>
</dbReference>
<comment type="caution">
    <text evidence="4">The sequence shown here is derived from an EMBL/GenBank/DDBJ whole genome shotgun (WGS) entry which is preliminary data.</text>
</comment>
<dbReference type="CDD" id="cd05233">
    <property type="entry name" value="SDR_c"/>
    <property type="match status" value="1"/>
</dbReference>
<dbReference type="Pfam" id="PF00106">
    <property type="entry name" value="adh_short"/>
    <property type="match status" value="1"/>
</dbReference>
<dbReference type="Proteomes" id="UP000373149">
    <property type="component" value="Unassembled WGS sequence"/>
</dbReference>
<comment type="similarity">
    <text evidence="1 3">Belongs to the short-chain dehydrogenases/reductases (SDR) family.</text>
</comment>
<sequence>MVGRRGALAGGRRTPTPYWSPSVKEVTLGRSTADPYPARSALLPGTVPTTGVALVTGASSGIGAAVARALAKERWALLVSGRDRARLDRVAHETSGVAIPCDLSSADGARQLADRALQQVPVLDLLVAAAGVGWAGPFTSMPRSEVDRLLTVDLASVVHLVRQVLPHMVERRRGRLVLIGSVAGCVGVREEAVYSAAKAGLGAFADALRYELKGTGVRLTHVVPGVVDTPFFARRGVPYCRSHPRPIPPERVAAAVVAAVRRERHDVFVPGWLRVPVAVRCLAPSSYRRLAARFG</sequence>
<dbReference type="SUPFAM" id="SSF51735">
    <property type="entry name" value="NAD(P)-binding Rossmann-fold domains"/>
    <property type="match status" value="1"/>
</dbReference>
<accession>A0A5N8X171</accession>
<keyword evidence="2" id="KW-0560">Oxidoreductase</keyword>
<dbReference type="Gene3D" id="3.40.50.720">
    <property type="entry name" value="NAD(P)-binding Rossmann-like Domain"/>
    <property type="match status" value="1"/>
</dbReference>
<name>A0A5N8X171_9ACTN</name>
<dbReference type="RefSeq" id="WP_152866790.1">
    <property type="nucleotide sequence ID" value="NZ_VMNX01000143.1"/>
</dbReference>
<dbReference type="EMBL" id="VMNX01000143">
    <property type="protein sequence ID" value="MPY52578.1"/>
    <property type="molecule type" value="Genomic_DNA"/>
</dbReference>
<dbReference type="AlphaFoldDB" id="A0A5N8X171"/>
<evidence type="ECO:0000313" key="4">
    <source>
        <dbReference type="EMBL" id="MPY52578.1"/>
    </source>
</evidence>
<evidence type="ECO:0000256" key="3">
    <source>
        <dbReference type="RuleBase" id="RU000363"/>
    </source>
</evidence>